<accession>A0A7X5UYA3</accession>
<dbReference type="EC" id="2.5.1.3" evidence="9"/>
<dbReference type="InterPro" id="IPR036206">
    <property type="entry name" value="ThiamineP_synth_sf"/>
</dbReference>
<comment type="function">
    <text evidence="9">Condenses 4-methyl-5-(beta-hydroxyethyl)thiazole monophosphate (THZ-P) and 2-methyl-4-amino-5-hydroxymethyl pyrimidine pyrophosphate (HMP-PP) to form thiamine monophosphate (TMP).</text>
</comment>
<dbReference type="GO" id="GO:0009229">
    <property type="term" value="P:thiamine diphosphate biosynthetic process"/>
    <property type="evidence" value="ECO:0007669"/>
    <property type="project" value="UniProtKB-UniRule"/>
</dbReference>
<evidence type="ECO:0000256" key="1">
    <source>
        <dbReference type="ARBA" id="ARBA00005165"/>
    </source>
</evidence>
<feature type="domain" description="Thiamine phosphate synthase/TenI" evidence="12">
    <location>
        <begin position="31"/>
        <end position="211"/>
    </location>
</feature>
<evidence type="ECO:0000256" key="10">
    <source>
        <dbReference type="RuleBase" id="RU003826"/>
    </source>
</evidence>
<feature type="binding site" evidence="9">
    <location>
        <position position="161"/>
    </location>
    <ligand>
        <name>4-amino-2-methyl-5-(diphosphooxymethyl)pyrimidine</name>
        <dbReference type="ChEBI" id="CHEBI:57841"/>
    </ligand>
</feature>
<dbReference type="UniPathway" id="UPA00060">
    <property type="reaction ID" value="UER00141"/>
</dbReference>
<dbReference type="EMBL" id="JAASQV010000001">
    <property type="protein sequence ID" value="NIJ64520.1"/>
    <property type="molecule type" value="Genomic_DNA"/>
</dbReference>
<evidence type="ECO:0000256" key="6">
    <source>
        <dbReference type="ARBA" id="ARBA00047334"/>
    </source>
</evidence>
<dbReference type="CDD" id="cd00564">
    <property type="entry name" value="TMP_TenI"/>
    <property type="match status" value="1"/>
</dbReference>
<evidence type="ECO:0000256" key="4">
    <source>
        <dbReference type="ARBA" id="ARBA00022842"/>
    </source>
</evidence>
<feature type="binding site" evidence="9">
    <location>
        <begin position="158"/>
        <end position="160"/>
    </location>
    <ligand>
        <name>2-[(2R,5Z)-2-carboxy-4-methylthiazol-5(2H)-ylidene]ethyl phosphate</name>
        <dbReference type="ChEBI" id="CHEBI:62899"/>
    </ligand>
</feature>
<reference evidence="13 14" key="1">
    <citation type="submission" date="2020-03" db="EMBL/GenBank/DDBJ databases">
        <title>Genomic Encyclopedia of Type Strains, Phase IV (KMG-IV): sequencing the most valuable type-strain genomes for metagenomic binning, comparative biology and taxonomic classification.</title>
        <authorList>
            <person name="Goeker M."/>
        </authorList>
    </citation>
    <scope>NUCLEOTIDE SEQUENCE [LARGE SCALE GENOMIC DNA]</scope>
    <source>
        <strain evidence="13 14">DSM 4733</strain>
    </source>
</reference>
<feature type="binding site" evidence="9">
    <location>
        <position position="92"/>
    </location>
    <ligand>
        <name>4-amino-2-methyl-5-(diphosphooxymethyl)pyrimidine</name>
        <dbReference type="ChEBI" id="CHEBI:57841"/>
    </ligand>
</feature>
<evidence type="ECO:0000256" key="8">
    <source>
        <dbReference type="ARBA" id="ARBA00047883"/>
    </source>
</evidence>
<feature type="binding site" evidence="9">
    <location>
        <position position="112"/>
    </location>
    <ligand>
        <name>Mg(2+)</name>
        <dbReference type="ChEBI" id="CHEBI:18420"/>
    </ligand>
</feature>
<dbReference type="NCBIfam" id="TIGR00693">
    <property type="entry name" value="thiE"/>
    <property type="match status" value="1"/>
</dbReference>
<comment type="cofactor">
    <cofactor evidence="9">
        <name>Mg(2+)</name>
        <dbReference type="ChEBI" id="CHEBI:18420"/>
    </cofactor>
    <text evidence="9">Binds 1 Mg(2+) ion per subunit.</text>
</comment>
<dbReference type="PANTHER" id="PTHR20857">
    <property type="entry name" value="THIAMINE-PHOSPHATE PYROPHOSPHORYLASE"/>
    <property type="match status" value="1"/>
</dbReference>
<keyword evidence="14" id="KW-1185">Reference proteome</keyword>
<keyword evidence="2 9" id="KW-0808">Transferase</keyword>
<evidence type="ECO:0000313" key="14">
    <source>
        <dbReference type="Proteomes" id="UP000564677"/>
    </source>
</evidence>
<dbReference type="InterPro" id="IPR013785">
    <property type="entry name" value="Aldolase_TIM"/>
</dbReference>
<dbReference type="GO" id="GO:0004789">
    <property type="term" value="F:thiamine-phosphate diphosphorylase activity"/>
    <property type="evidence" value="ECO:0007669"/>
    <property type="project" value="UniProtKB-UniRule"/>
</dbReference>
<comment type="caution">
    <text evidence="9">Lacks conserved residue(s) required for the propagation of feature annotation.</text>
</comment>
<dbReference type="GO" id="GO:0000287">
    <property type="term" value="F:magnesium ion binding"/>
    <property type="evidence" value="ECO:0007669"/>
    <property type="project" value="UniProtKB-UniRule"/>
</dbReference>
<comment type="similarity">
    <text evidence="9 10">Belongs to the thiamine-phosphate synthase family.</text>
</comment>
<dbReference type="InterPro" id="IPR034291">
    <property type="entry name" value="TMP_synthase"/>
</dbReference>
<comment type="caution">
    <text evidence="13">The sequence shown here is derived from an EMBL/GenBank/DDBJ whole genome shotgun (WGS) entry which is preliminary data.</text>
</comment>
<dbReference type="Pfam" id="PF02581">
    <property type="entry name" value="TMP-TENI"/>
    <property type="match status" value="1"/>
</dbReference>
<evidence type="ECO:0000256" key="9">
    <source>
        <dbReference type="HAMAP-Rule" id="MF_00097"/>
    </source>
</evidence>
<protein>
    <recommendedName>
        <fullName evidence="9">Thiamine-phosphate synthase</fullName>
        <shortName evidence="9">TP synthase</shortName>
        <shortName evidence="9">TPS</shortName>
        <ecNumber evidence="9">2.5.1.3</ecNumber>
    </recommendedName>
    <alternativeName>
        <fullName evidence="9">Thiamine-phosphate pyrophosphorylase</fullName>
        <shortName evidence="9">TMP pyrophosphorylase</shortName>
        <shortName evidence="9">TMP-PPase</shortName>
    </alternativeName>
</protein>
<evidence type="ECO:0000256" key="7">
    <source>
        <dbReference type="ARBA" id="ARBA00047851"/>
    </source>
</evidence>
<gene>
    <name evidence="9" type="primary">thiE</name>
    <name evidence="13" type="ORF">FHR20_001451</name>
</gene>
<dbReference type="GO" id="GO:0005737">
    <property type="term" value="C:cytoplasm"/>
    <property type="evidence" value="ECO:0007669"/>
    <property type="project" value="TreeGrafter"/>
</dbReference>
<evidence type="ECO:0000256" key="2">
    <source>
        <dbReference type="ARBA" id="ARBA00022679"/>
    </source>
</evidence>
<dbReference type="AlphaFoldDB" id="A0A7X5UYA3"/>
<organism evidence="13 14">
    <name type="scientific">Sphingomonas leidyi</name>
    <dbReference type="NCBI Taxonomy" id="68569"/>
    <lineage>
        <taxon>Bacteria</taxon>
        <taxon>Pseudomonadati</taxon>
        <taxon>Pseudomonadota</taxon>
        <taxon>Alphaproteobacteria</taxon>
        <taxon>Sphingomonadales</taxon>
        <taxon>Sphingomonadaceae</taxon>
        <taxon>Sphingomonas</taxon>
    </lineage>
</organism>
<evidence type="ECO:0000256" key="11">
    <source>
        <dbReference type="RuleBase" id="RU004253"/>
    </source>
</evidence>
<comment type="catalytic activity">
    <reaction evidence="6 9 10">
        <text>4-methyl-5-(2-phosphooxyethyl)-thiazole + 4-amino-2-methyl-5-(diphosphooxymethyl)pyrimidine + H(+) = thiamine phosphate + diphosphate</text>
        <dbReference type="Rhea" id="RHEA:22328"/>
        <dbReference type="ChEBI" id="CHEBI:15378"/>
        <dbReference type="ChEBI" id="CHEBI:33019"/>
        <dbReference type="ChEBI" id="CHEBI:37575"/>
        <dbReference type="ChEBI" id="CHEBI:57841"/>
        <dbReference type="ChEBI" id="CHEBI:58296"/>
        <dbReference type="EC" id="2.5.1.3"/>
    </reaction>
</comment>
<dbReference type="SUPFAM" id="SSF51391">
    <property type="entry name" value="Thiamin phosphate synthase"/>
    <property type="match status" value="1"/>
</dbReference>
<comment type="pathway">
    <text evidence="1 9 11">Cofactor biosynthesis; thiamine diphosphate biosynthesis; thiamine phosphate from 4-amino-2-methyl-5-diphosphomethylpyrimidine and 4-methyl-5-(2-phosphoethyl)-thiazole: step 1/1.</text>
</comment>
<evidence type="ECO:0000256" key="5">
    <source>
        <dbReference type="ARBA" id="ARBA00022977"/>
    </source>
</evidence>
<comment type="catalytic activity">
    <reaction evidence="8 9 10">
        <text>2-[(2R,5Z)-2-carboxy-4-methylthiazol-5(2H)-ylidene]ethyl phosphate + 4-amino-2-methyl-5-(diphosphooxymethyl)pyrimidine + 2 H(+) = thiamine phosphate + CO2 + diphosphate</text>
        <dbReference type="Rhea" id="RHEA:47844"/>
        <dbReference type="ChEBI" id="CHEBI:15378"/>
        <dbReference type="ChEBI" id="CHEBI:16526"/>
        <dbReference type="ChEBI" id="CHEBI:33019"/>
        <dbReference type="ChEBI" id="CHEBI:37575"/>
        <dbReference type="ChEBI" id="CHEBI:57841"/>
        <dbReference type="ChEBI" id="CHEBI:62899"/>
        <dbReference type="EC" id="2.5.1.3"/>
    </reaction>
</comment>
<name>A0A7X5UYA3_9SPHN</name>
<evidence type="ECO:0000313" key="13">
    <source>
        <dbReference type="EMBL" id="NIJ64520.1"/>
    </source>
</evidence>
<feature type="binding site" evidence="9">
    <location>
        <position position="188"/>
    </location>
    <ligand>
        <name>2-[(2R,5Z)-2-carboxy-4-methylthiazol-5(2H)-ylidene]ethyl phosphate</name>
        <dbReference type="ChEBI" id="CHEBI:62899"/>
    </ligand>
</feature>
<evidence type="ECO:0000256" key="3">
    <source>
        <dbReference type="ARBA" id="ARBA00022723"/>
    </source>
</evidence>
<feature type="binding site" evidence="9">
    <location>
        <position position="131"/>
    </location>
    <ligand>
        <name>4-amino-2-methyl-5-(diphosphooxymethyl)pyrimidine</name>
        <dbReference type="ChEBI" id="CHEBI:57841"/>
    </ligand>
</feature>
<sequence length="228" mass="24358">MIDLDEDGLPPLDPNFAAQFQRDVRRPPCQLYLISPLEVGGSFPERLKRALGAGAVAAFQFRVKGVDQHEAARLAEPLRKICADADVAFIVNDSVSLAKRLGADGVHLGQEDGDPREARSVLGPQVQIGVTCHDSRHLAMEAGEAGADYVAFGAFYPTATKETRHRPEPVILSWWSALFELPCVAIGGITPENAAPLVKAGADFLAVSNAVWGGDEEAAVKAFAEMLA</sequence>
<dbReference type="RefSeq" id="WP_167298858.1">
    <property type="nucleotide sequence ID" value="NZ_JAASQV010000001.1"/>
</dbReference>
<dbReference type="HAMAP" id="MF_00097">
    <property type="entry name" value="TMP_synthase"/>
    <property type="match status" value="1"/>
</dbReference>
<dbReference type="Gene3D" id="3.20.20.70">
    <property type="entry name" value="Aldolase class I"/>
    <property type="match status" value="1"/>
</dbReference>
<keyword evidence="3 9" id="KW-0479">Metal-binding</keyword>
<dbReference type="GO" id="GO:0009228">
    <property type="term" value="P:thiamine biosynthetic process"/>
    <property type="evidence" value="ECO:0007669"/>
    <property type="project" value="UniProtKB-KW"/>
</dbReference>
<evidence type="ECO:0000259" key="12">
    <source>
        <dbReference type="Pfam" id="PF02581"/>
    </source>
</evidence>
<keyword evidence="4 9" id="KW-0460">Magnesium</keyword>
<proteinExistence type="inferred from homology"/>
<dbReference type="PANTHER" id="PTHR20857:SF15">
    <property type="entry name" value="THIAMINE-PHOSPHATE SYNTHASE"/>
    <property type="match status" value="1"/>
</dbReference>
<feature type="binding site" evidence="9">
    <location>
        <position position="93"/>
    </location>
    <ligand>
        <name>Mg(2+)</name>
        <dbReference type="ChEBI" id="CHEBI:18420"/>
    </ligand>
</feature>
<dbReference type="InterPro" id="IPR022998">
    <property type="entry name" value="ThiamineP_synth_TenI"/>
</dbReference>
<feature type="binding site" evidence="9">
    <location>
        <begin position="60"/>
        <end position="64"/>
    </location>
    <ligand>
        <name>4-amino-2-methyl-5-(diphosphooxymethyl)pyrimidine</name>
        <dbReference type="ChEBI" id="CHEBI:57841"/>
    </ligand>
</feature>
<dbReference type="Proteomes" id="UP000564677">
    <property type="component" value="Unassembled WGS sequence"/>
</dbReference>
<comment type="catalytic activity">
    <reaction evidence="7 9 10">
        <text>2-(2-carboxy-4-methylthiazol-5-yl)ethyl phosphate + 4-amino-2-methyl-5-(diphosphooxymethyl)pyrimidine + 2 H(+) = thiamine phosphate + CO2 + diphosphate</text>
        <dbReference type="Rhea" id="RHEA:47848"/>
        <dbReference type="ChEBI" id="CHEBI:15378"/>
        <dbReference type="ChEBI" id="CHEBI:16526"/>
        <dbReference type="ChEBI" id="CHEBI:33019"/>
        <dbReference type="ChEBI" id="CHEBI:37575"/>
        <dbReference type="ChEBI" id="CHEBI:57841"/>
        <dbReference type="ChEBI" id="CHEBI:62890"/>
        <dbReference type="EC" id="2.5.1.3"/>
    </reaction>
</comment>
<keyword evidence="5 9" id="KW-0784">Thiamine biosynthesis</keyword>